<keyword evidence="1" id="KW-0472">Membrane</keyword>
<name>A0AAE3ASB8_9FIRM</name>
<evidence type="ECO:0000259" key="2">
    <source>
        <dbReference type="Pfam" id="PF04892"/>
    </source>
</evidence>
<organism evidence="3 4">
    <name type="scientific">Brotaphodocola catenula</name>
    <dbReference type="NCBI Taxonomy" id="2885361"/>
    <lineage>
        <taxon>Bacteria</taxon>
        <taxon>Bacillati</taxon>
        <taxon>Bacillota</taxon>
        <taxon>Clostridia</taxon>
        <taxon>Lachnospirales</taxon>
        <taxon>Lachnospiraceae</taxon>
        <taxon>Brotaphodocola</taxon>
    </lineage>
</organism>
<keyword evidence="1" id="KW-0812">Transmembrane</keyword>
<dbReference type="RefSeq" id="WP_308451361.1">
    <property type="nucleotide sequence ID" value="NZ_JAJEPU010000020.1"/>
</dbReference>
<dbReference type="PANTHER" id="PTHR36834:SF2">
    <property type="entry name" value="MEMBRANE PROTEIN"/>
    <property type="match status" value="1"/>
</dbReference>
<comment type="caution">
    <text evidence="3">The sequence shown here is derived from an EMBL/GenBank/DDBJ whole genome shotgun (WGS) entry which is preliminary data.</text>
</comment>
<reference evidence="3" key="1">
    <citation type="submission" date="2021-10" db="EMBL/GenBank/DDBJ databases">
        <title>Anaerobic single-cell dispensing facilitates the cultivation of human gut bacteria.</title>
        <authorList>
            <person name="Afrizal A."/>
        </authorList>
    </citation>
    <scope>NUCLEOTIDE SEQUENCE</scope>
    <source>
        <strain evidence="3">CLA-AA-H274</strain>
    </source>
</reference>
<feature type="transmembrane region" description="Helical" evidence="1">
    <location>
        <begin position="34"/>
        <end position="55"/>
    </location>
</feature>
<keyword evidence="1" id="KW-1133">Transmembrane helix</keyword>
<evidence type="ECO:0000313" key="3">
    <source>
        <dbReference type="EMBL" id="MCC2164828.1"/>
    </source>
</evidence>
<dbReference type="InterPro" id="IPR006976">
    <property type="entry name" value="VanZ-like"/>
</dbReference>
<proteinExistence type="predicted"/>
<feature type="domain" description="VanZ-like" evidence="2">
    <location>
        <begin position="2"/>
        <end position="119"/>
    </location>
</feature>
<dbReference type="EMBL" id="JAJEPU010000020">
    <property type="protein sequence ID" value="MCC2164828.1"/>
    <property type="molecule type" value="Genomic_DNA"/>
</dbReference>
<dbReference type="PANTHER" id="PTHR36834">
    <property type="entry name" value="MEMBRANE PROTEIN-RELATED"/>
    <property type="match status" value="1"/>
</dbReference>
<feature type="transmembrane region" description="Helical" evidence="1">
    <location>
        <begin position="67"/>
        <end position="85"/>
    </location>
</feature>
<dbReference type="InterPro" id="IPR053150">
    <property type="entry name" value="Teicoplanin_resist-assoc"/>
</dbReference>
<sequence length="125" mass="14380">MAMYLMMLVQITLLEREAGSRTKVSLELFETFGGPMANAFVVENVFLFMPYGFLLPQIWRGLGKMRISHQMLVCTIIGFFSSLMIECTQLVTQRGFFQVDDIMTNTIGMVCGWTVYQIVRKIIFK</sequence>
<evidence type="ECO:0000313" key="4">
    <source>
        <dbReference type="Proteomes" id="UP001198962"/>
    </source>
</evidence>
<dbReference type="Proteomes" id="UP001198962">
    <property type="component" value="Unassembled WGS sequence"/>
</dbReference>
<dbReference type="Pfam" id="PF04892">
    <property type="entry name" value="VanZ"/>
    <property type="match status" value="1"/>
</dbReference>
<accession>A0AAE3ASB8</accession>
<keyword evidence="4" id="KW-1185">Reference proteome</keyword>
<protein>
    <submittedName>
        <fullName evidence="3">VanZ family protein</fullName>
    </submittedName>
</protein>
<evidence type="ECO:0000256" key="1">
    <source>
        <dbReference type="SAM" id="Phobius"/>
    </source>
</evidence>
<dbReference type="AlphaFoldDB" id="A0AAE3ASB8"/>
<gene>
    <name evidence="3" type="ORF">LKD32_08045</name>
</gene>